<gene>
    <name evidence="1" type="ORF">C7A10_32900</name>
</gene>
<feature type="non-terminal residue" evidence="1">
    <location>
        <position position="1"/>
    </location>
</feature>
<name>A0A2T0HHZ9_PSEFL</name>
<evidence type="ECO:0000313" key="2">
    <source>
        <dbReference type="Proteomes" id="UP000239731"/>
    </source>
</evidence>
<protein>
    <submittedName>
        <fullName evidence="1">Uncharacterized protein</fullName>
    </submittedName>
</protein>
<sequence>LMDREDGVRGKAENRFKFVRVALKGLLLLLPLDGVRSSSIPRPFVFGGGRGGDLKDGDLDILRLSSSC</sequence>
<accession>A0A2T0HHZ9</accession>
<comment type="caution">
    <text evidence="1">The sequence shown here is derived from an EMBL/GenBank/DDBJ whole genome shotgun (WGS) entry which is preliminary data.</text>
</comment>
<evidence type="ECO:0000313" key="1">
    <source>
        <dbReference type="EMBL" id="PRW73883.1"/>
    </source>
</evidence>
<dbReference type="RefSeq" id="WP_219905746.1">
    <property type="nucleotide sequence ID" value="NZ_PVUH01000305.1"/>
</dbReference>
<reference evidence="1 2" key="1">
    <citation type="submission" date="2018-03" db="EMBL/GenBank/DDBJ databases">
        <title>Blue discolouration in mozzarella cheese caused by Pseudomonas fluorescens.</title>
        <authorList>
            <person name="Chiesa F."/>
            <person name="Dalmasso A."/>
            <person name="Lomonaco S."/>
        </authorList>
    </citation>
    <scope>NUCLEOTIDE SEQUENCE [LARGE SCALE GENOMIC DNA]</scope>
    <source>
        <strain evidence="1 2">11293</strain>
    </source>
</reference>
<proteinExistence type="predicted"/>
<dbReference type="Proteomes" id="UP000239731">
    <property type="component" value="Unassembled WGS sequence"/>
</dbReference>
<dbReference type="EMBL" id="PVUH01000305">
    <property type="protein sequence ID" value="PRW73883.1"/>
    <property type="molecule type" value="Genomic_DNA"/>
</dbReference>
<dbReference type="AlphaFoldDB" id="A0A2T0HHZ9"/>
<organism evidence="1 2">
    <name type="scientific">Pseudomonas fluorescens</name>
    <dbReference type="NCBI Taxonomy" id="294"/>
    <lineage>
        <taxon>Bacteria</taxon>
        <taxon>Pseudomonadati</taxon>
        <taxon>Pseudomonadota</taxon>
        <taxon>Gammaproteobacteria</taxon>
        <taxon>Pseudomonadales</taxon>
        <taxon>Pseudomonadaceae</taxon>
        <taxon>Pseudomonas</taxon>
    </lineage>
</organism>